<dbReference type="GO" id="GO:0006508">
    <property type="term" value="P:proteolysis"/>
    <property type="evidence" value="ECO:0007669"/>
    <property type="project" value="UniProtKB-KW"/>
</dbReference>
<dbReference type="InterPro" id="IPR045577">
    <property type="entry name" value="SENP3_5_cons_dom"/>
</dbReference>
<keyword evidence="5" id="KW-0378">Hydrolase</keyword>
<accession>A0A3P8WL61</accession>
<keyword evidence="6" id="KW-0788">Thiol protease</keyword>
<comment type="subcellular location">
    <subcellularLocation>
        <location evidence="1">Nucleus</location>
        <location evidence="1">Nucleolus</location>
    </subcellularLocation>
</comment>
<proteinExistence type="inferred from homology"/>
<dbReference type="Gene3D" id="3.40.395.10">
    <property type="entry name" value="Adenoviral Proteinase, Chain A"/>
    <property type="match status" value="1"/>
</dbReference>
<feature type="compositionally biased region" description="Polar residues" evidence="8">
    <location>
        <begin position="1"/>
        <end position="14"/>
    </location>
</feature>
<reference evidence="10" key="2">
    <citation type="submission" date="2025-08" db="UniProtKB">
        <authorList>
            <consortium name="Ensembl"/>
        </authorList>
    </citation>
    <scope>IDENTIFICATION</scope>
</reference>
<dbReference type="OrthoDB" id="1939479at2759"/>
<dbReference type="GO" id="GO:0016929">
    <property type="term" value="F:deSUMOylase activity"/>
    <property type="evidence" value="ECO:0007669"/>
    <property type="project" value="TreeGrafter"/>
</dbReference>
<evidence type="ECO:0000256" key="2">
    <source>
        <dbReference type="ARBA" id="ARBA00005234"/>
    </source>
</evidence>
<evidence type="ECO:0000256" key="1">
    <source>
        <dbReference type="ARBA" id="ARBA00004604"/>
    </source>
</evidence>
<dbReference type="PANTHER" id="PTHR12606:SF10">
    <property type="entry name" value="SENTRIN-SPECIFIC PROTEASE 5"/>
    <property type="match status" value="1"/>
</dbReference>
<evidence type="ECO:0000256" key="5">
    <source>
        <dbReference type="ARBA" id="ARBA00022801"/>
    </source>
</evidence>
<evidence type="ECO:0000313" key="11">
    <source>
        <dbReference type="Proteomes" id="UP000265120"/>
    </source>
</evidence>
<evidence type="ECO:0000256" key="4">
    <source>
        <dbReference type="ARBA" id="ARBA00022786"/>
    </source>
</evidence>
<evidence type="ECO:0000256" key="7">
    <source>
        <dbReference type="ARBA" id="ARBA00023242"/>
    </source>
</evidence>
<dbReference type="Pfam" id="PF19722">
    <property type="entry name" value="SENP3_5_N"/>
    <property type="match status" value="1"/>
</dbReference>
<dbReference type="InParanoid" id="A0A3P8WL61"/>
<feature type="domain" description="Ubiquitin-like protease family profile" evidence="9">
    <location>
        <begin position="529"/>
        <end position="686"/>
    </location>
</feature>
<reference evidence="10" key="3">
    <citation type="submission" date="2025-09" db="UniProtKB">
        <authorList>
            <consortium name="Ensembl"/>
        </authorList>
    </citation>
    <scope>IDENTIFICATION</scope>
</reference>
<dbReference type="PANTHER" id="PTHR12606">
    <property type="entry name" value="SENTRIN/SUMO-SPECIFIC PROTEASE"/>
    <property type="match status" value="1"/>
</dbReference>
<dbReference type="Pfam" id="PF02902">
    <property type="entry name" value="Peptidase_C48"/>
    <property type="match status" value="1"/>
</dbReference>
<dbReference type="Ensembl" id="ENSCSET00000027573.1">
    <property type="protein sequence ID" value="ENSCSEP00000027207.1"/>
    <property type="gene ID" value="ENSCSEG00000017386.1"/>
</dbReference>
<evidence type="ECO:0000313" key="10">
    <source>
        <dbReference type="Ensembl" id="ENSCSEP00000027207.1"/>
    </source>
</evidence>
<sequence>MVHSDSNSLMTTNPSAPPQLTAPATEPLLHEAPPLVPPTGDNTGQDSSQPSILSTDLPASSDLSQSSIPSSTFKTNPSPSFAKISPQTPALIPVNGRTSGRKRTPKACDCCGPNGKGHNAIKTYSRGRGRGRGKSIVKDIGETPKRKASQLTQITSFDLTNETAQDADIENNTQNKMQKTGMDAESQPHTLPPLPAVPLLSGSVTNCVENVSSQRNEDKLMKGTAVGADGGNSGLEMGLSGMTGRGEAVVRGRGGKRMMGPKSASNLNVDIGINKWSDGVLVVGSKTDFAAKSAEVLSEKKSKDAELESGDQTPCSVVKSLFENGDTVNLSDSEPEGDDKDNDMIMCQQENGLQSDGFSYESRSLPAQNQDSAIQVDQSDTLSNGAIQNHASTPMALETPHLNQGPVTVWTVHHQWALRDHRLYCQAGTWEKKEEEKEVTQGAGTYGNSHNEEKLLQLTDMVHDFLESFYMKYGSFIPLSETDVVEHLKKHGNSDHSKWGLNIKAEVSRYRSGLASAPIAGFKVMHNKHNLSLEDLSTLEEQNWLNDQIINMYGELIMEATGHKVHFFNSFFHKQLVAKGYDGCERWTKKVDLFSKWLLLIPIHLEIHWSLVTVTMATKTISYYDSQGIVFRHTTDNIMKYLQSEAKEKEQTSFQKGWKITIIKGIPQQKNDSDCGVFVLEYCRRLSVKQPLLFSQEDMPRIRKRIYKELCDCRFDA</sequence>
<dbReference type="GO" id="GO:0005730">
    <property type="term" value="C:nucleolus"/>
    <property type="evidence" value="ECO:0007669"/>
    <property type="project" value="UniProtKB-SubCell"/>
</dbReference>
<dbReference type="GO" id="GO:0016926">
    <property type="term" value="P:protein desumoylation"/>
    <property type="evidence" value="ECO:0007669"/>
    <property type="project" value="TreeGrafter"/>
</dbReference>
<comment type="similarity">
    <text evidence="2">Belongs to the peptidase C48 family.</text>
</comment>
<dbReference type="STRING" id="244447.ENSCSEP00000027207"/>
<dbReference type="FunFam" id="3.40.395.10:FF:000002">
    <property type="entry name" value="Putative sentrin-specific protease 5"/>
    <property type="match status" value="1"/>
</dbReference>
<feature type="compositionally biased region" description="Polar residues" evidence="8">
    <location>
        <begin position="40"/>
        <end position="58"/>
    </location>
</feature>
<evidence type="ECO:0000256" key="6">
    <source>
        <dbReference type="ARBA" id="ARBA00022807"/>
    </source>
</evidence>
<dbReference type="KEGG" id="csem:103395207"/>
<name>A0A3P8WL61_CYNSE</name>
<dbReference type="RefSeq" id="XP_008331063.1">
    <property type="nucleotide sequence ID" value="XM_008332841.3"/>
</dbReference>
<dbReference type="GeneTree" id="ENSGT00940000156309"/>
<dbReference type="PROSITE" id="PS50600">
    <property type="entry name" value="ULP_PROTEASE"/>
    <property type="match status" value="1"/>
</dbReference>
<dbReference type="GeneID" id="103395207"/>
<dbReference type="InterPro" id="IPR003653">
    <property type="entry name" value="Peptidase_C48_C"/>
</dbReference>
<protein>
    <submittedName>
        <fullName evidence="10">Sentrin-specific protease 5-like</fullName>
    </submittedName>
</protein>
<feature type="compositionally biased region" description="Low complexity" evidence="8">
    <location>
        <begin position="60"/>
        <end position="71"/>
    </location>
</feature>
<evidence type="ECO:0000256" key="8">
    <source>
        <dbReference type="SAM" id="MobiDB-lite"/>
    </source>
</evidence>
<dbReference type="InterPro" id="IPR038765">
    <property type="entry name" value="Papain-like_cys_pep_sf"/>
</dbReference>
<keyword evidence="7" id="KW-0539">Nucleus</keyword>
<keyword evidence="4" id="KW-0833">Ubl conjugation pathway</keyword>
<evidence type="ECO:0000256" key="3">
    <source>
        <dbReference type="ARBA" id="ARBA00022670"/>
    </source>
</evidence>
<keyword evidence="11" id="KW-1185">Reference proteome</keyword>
<dbReference type="SUPFAM" id="SSF54001">
    <property type="entry name" value="Cysteine proteinases"/>
    <property type="match status" value="1"/>
</dbReference>
<keyword evidence="3" id="KW-0645">Protease</keyword>
<feature type="region of interest" description="Disordered" evidence="8">
    <location>
        <begin position="1"/>
        <end position="106"/>
    </location>
</feature>
<evidence type="ECO:0000259" key="9">
    <source>
        <dbReference type="PROSITE" id="PS50600"/>
    </source>
</evidence>
<organism evidence="10 11">
    <name type="scientific">Cynoglossus semilaevis</name>
    <name type="common">Tongue sole</name>
    <dbReference type="NCBI Taxonomy" id="244447"/>
    <lineage>
        <taxon>Eukaryota</taxon>
        <taxon>Metazoa</taxon>
        <taxon>Chordata</taxon>
        <taxon>Craniata</taxon>
        <taxon>Vertebrata</taxon>
        <taxon>Euteleostomi</taxon>
        <taxon>Actinopterygii</taxon>
        <taxon>Neopterygii</taxon>
        <taxon>Teleostei</taxon>
        <taxon>Neoteleostei</taxon>
        <taxon>Acanthomorphata</taxon>
        <taxon>Carangaria</taxon>
        <taxon>Pleuronectiformes</taxon>
        <taxon>Pleuronectoidei</taxon>
        <taxon>Cynoglossidae</taxon>
        <taxon>Cynoglossinae</taxon>
        <taxon>Cynoglossus</taxon>
    </lineage>
</organism>
<dbReference type="Proteomes" id="UP000265120">
    <property type="component" value="Chromosome 2"/>
</dbReference>
<reference evidence="10 11" key="1">
    <citation type="journal article" date="2014" name="Nat. Genet.">
        <title>Whole-genome sequence of a flatfish provides insights into ZW sex chromosome evolution and adaptation to a benthic lifestyle.</title>
        <authorList>
            <person name="Chen S."/>
            <person name="Zhang G."/>
            <person name="Shao C."/>
            <person name="Huang Q."/>
            <person name="Liu G."/>
            <person name="Zhang P."/>
            <person name="Song W."/>
            <person name="An N."/>
            <person name="Chalopin D."/>
            <person name="Volff J.N."/>
            <person name="Hong Y."/>
            <person name="Li Q."/>
            <person name="Sha Z."/>
            <person name="Zhou H."/>
            <person name="Xie M."/>
            <person name="Yu Q."/>
            <person name="Liu Y."/>
            <person name="Xiang H."/>
            <person name="Wang N."/>
            <person name="Wu K."/>
            <person name="Yang C."/>
            <person name="Zhou Q."/>
            <person name="Liao X."/>
            <person name="Yang L."/>
            <person name="Hu Q."/>
            <person name="Zhang J."/>
            <person name="Meng L."/>
            <person name="Jin L."/>
            <person name="Tian Y."/>
            <person name="Lian J."/>
            <person name="Yang J."/>
            <person name="Miao G."/>
            <person name="Liu S."/>
            <person name="Liang Z."/>
            <person name="Yan F."/>
            <person name="Li Y."/>
            <person name="Sun B."/>
            <person name="Zhang H."/>
            <person name="Zhang J."/>
            <person name="Zhu Y."/>
            <person name="Du M."/>
            <person name="Zhao Y."/>
            <person name="Schartl M."/>
            <person name="Tang Q."/>
            <person name="Wang J."/>
        </authorList>
    </citation>
    <scope>NUCLEOTIDE SEQUENCE</scope>
</reference>
<dbReference type="AlphaFoldDB" id="A0A3P8WL61"/>